<dbReference type="AlphaFoldDB" id="A0A846M085"/>
<evidence type="ECO:0000313" key="4">
    <source>
        <dbReference type="EMBL" id="NIJ15459.1"/>
    </source>
</evidence>
<sequence>MNAPLLTTGRFAFTLFTLLEGLEKLPAGPTGDAKVDRGQVVAHGASTVRLDRLFDIFFESYWTRHAGLTEVALTGRLMGRAQIEIWRRDSLSGLEEAVVSIQMEGNGQAFAASVTLHLACDEEHASCLFAKLHLAEGSVLSELRWCAAVPPVRDVRLTGIICTFNREEMLAGNLAQFAAEVAFLHRLIVVNQGDPGIADRMTVLDKSSTPIMFVDQPNLGGAGGFTRGIVEGLDDPEATHFLLMDDDIDAQPALLARIVAVLAYAAERHCVGGAMLDIQEPGRLFTCGDQMHPTRPTIINIAPDKDDDDIATNAGRDFVARQHRVDFNGWWCFAFPVAAVRRCGLPLPLFIRGDDVEFGLRLTHAGFSTLPWPGIAVWHAPFYLKARAWQAFYDRRNMLFLNALHRLYPRRREVRSAWGSFRNALKVRDYARADAVIAGVQAFNGGVVQLEHWSGANHDALVKRAAQHHVRFGWVRVASLWLRAVSSLIRLRLQPRPDPRTVLRLTTTDFWRVYLPAKTANASSSCNKGFANCPDDGIAPSLSVKTKSVNSCDPNIPKS</sequence>
<dbReference type="EMBL" id="JAASQR010000001">
    <property type="protein sequence ID" value="NIJ15459.1"/>
    <property type="molecule type" value="Genomic_DNA"/>
</dbReference>
<comment type="similarity">
    <text evidence="1">Belongs to the glycosyltransferase 2 family.</text>
</comment>
<reference evidence="4 5" key="1">
    <citation type="submission" date="2020-03" db="EMBL/GenBank/DDBJ databases">
        <title>Genomic Encyclopedia of Type Strains, Phase IV (KMG-IV): sequencing the most valuable type-strain genomes for metagenomic binning, comparative biology and taxonomic classification.</title>
        <authorList>
            <person name="Goeker M."/>
        </authorList>
    </citation>
    <scope>NUCLEOTIDE SEQUENCE [LARGE SCALE GENOMIC DNA]</scope>
    <source>
        <strain evidence="4 5">DSM 21299</strain>
    </source>
</reference>
<keyword evidence="3 4" id="KW-0808">Transferase</keyword>
<name>A0A846M085_9SPHN</name>
<evidence type="ECO:0000256" key="2">
    <source>
        <dbReference type="ARBA" id="ARBA00022676"/>
    </source>
</evidence>
<evidence type="ECO:0000256" key="3">
    <source>
        <dbReference type="ARBA" id="ARBA00022679"/>
    </source>
</evidence>
<proteinExistence type="inferred from homology"/>
<evidence type="ECO:0000256" key="1">
    <source>
        <dbReference type="ARBA" id="ARBA00006739"/>
    </source>
</evidence>
<dbReference type="Proteomes" id="UP000576821">
    <property type="component" value="Unassembled WGS sequence"/>
</dbReference>
<dbReference type="InterPro" id="IPR029044">
    <property type="entry name" value="Nucleotide-diphossugar_trans"/>
</dbReference>
<dbReference type="GO" id="GO:0016757">
    <property type="term" value="F:glycosyltransferase activity"/>
    <property type="evidence" value="ECO:0007669"/>
    <property type="project" value="UniProtKB-KW"/>
</dbReference>
<dbReference type="RefSeq" id="WP_167302115.1">
    <property type="nucleotide sequence ID" value="NZ_JAASQR010000001.1"/>
</dbReference>
<keyword evidence="2" id="KW-0328">Glycosyltransferase</keyword>
<organism evidence="4 5">
    <name type="scientific">Sphingobium vermicomposti</name>
    <dbReference type="NCBI Taxonomy" id="529005"/>
    <lineage>
        <taxon>Bacteria</taxon>
        <taxon>Pseudomonadati</taxon>
        <taxon>Pseudomonadota</taxon>
        <taxon>Alphaproteobacteria</taxon>
        <taxon>Sphingomonadales</taxon>
        <taxon>Sphingomonadaceae</taxon>
        <taxon>Sphingobium</taxon>
    </lineage>
</organism>
<evidence type="ECO:0000313" key="5">
    <source>
        <dbReference type="Proteomes" id="UP000576821"/>
    </source>
</evidence>
<dbReference type="Gene3D" id="3.90.550.60">
    <property type="match status" value="1"/>
</dbReference>
<dbReference type="SUPFAM" id="SSF53448">
    <property type="entry name" value="Nucleotide-diphospho-sugar transferases"/>
    <property type="match status" value="1"/>
</dbReference>
<accession>A0A846M085</accession>
<dbReference type="PANTHER" id="PTHR43179">
    <property type="entry name" value="RHAMNOSYLTRANSFERASE WBBL"/>
    <property type="match status" value="1"/>
</dbReference>
<gene>
    <name evidence="4" type="ORF">FHS54_000408</name>
</gene>
<protein>
    <submittedName>
        <fullName evidence="4">GT2 family glycosyltransferase</fullName>
    </submittedName>
</protein>
<comment type="caution">
    <text evidence="4">The sequence shown here is derived from an EMBL/GenBank/DDBJ whole genome shotgun (WGS) entry which is preliminary data.</text>
</comment>
<keyword evidence="5" id="KW-1185">Reference proteome</keyword>
<dbReference type="Pfam" id="PF13641">
    <property type="entry name" value="Glyco_tranf_2_3"/>
    <property type="match status" value="1"/>
</dbReference>
<dbReference type="PANTHER" id="PTHR43179:SF12">
    <property type="entry name" value="GALACTOFURANOSYLTRANSFERASE GLFT2"/>
    <property type="match status" value="1"/>
</dbReference>